<protein>
    <submittedName>
        <fullName evidence="1">Uncharacterized protein</fullName>
    </submittedName>
</protein>
<accession>A0A6N3AQV6</accession>
<evidence type="ECO:0000313" key="1">
    <source>
        <dbReference type="EMBL" id="VYT94899.1"/>
    </source>
</evidence>
<name>A0A6N3AQV6_PARDI</name>
<dbReference type="AlphaFoldDB" id="A0A6N3AQV6"/>
<gene>
    <name evidence="1" type="ORF">PDLFYP31_01442</name>
</gene>
<proteinExistence type="predicted"/>
<organism evidence="1">
    <name type="scientific">Parabacteroides distasonis</name>
    <dbReference type="NCBI Taxonomy" id="823"/>
    <lineage>
        <taxon>Bacteria</taxon>
        <taxon>Pseudomonadati</taxon>
        <taxon>Bacteroidota</taxon>
        <taxon>Bacteroidia</taxon>
        <taxon>Bacteroidales</taxon>
        <taxon>Tannerellaceae</taxon>
        <taxon>Parabacteroides</taxon>
    </lineage>
</organism>
<dbReference type="EMBL" id="CACRUW010000005">
    <property type="protein sequence ID" value="VYT94899.1"/>
    <property type="molecule type" value="Genomic_DNA"/>
</dbReference>
<sequence>MNKLRMTGFECFATFVIRRAKHTPKGAARHWRQELCLGIKIN</sequence>
<reference evidence="1" key="1">
    <citation type="submission" date="2019-11" db="EMBL/GenBank/DDBJ databases">
        <authorList>
            <person name="Feng L."/>
        </authorList>
    </citation>
    <scope>NUCLEOTIDE SEQUENCE</scope>
    <source>
        <strain evidence="1">PdistasonisLFYP31</strain>
    </source>
</reference>